<reference evidence="1" key="1">
    <citation type="journal article" date="2015" name="Nature">
        <title>Complex archaea that bridge the gap between prokaryotes and eukaryotes.</title>
        <authorList>
            <person name="Spang A."/>
            <person name="Saw J.H."/>
            <person name="Jorgensen S.L."/>
            <person name="Zaremba-Niedzwiedzka K."/>
            <person name="Martijn J."/>
            <person name="Lind A.E."/>
            <person name="van Eijk R."/>
            <person name="Schleper C."/>
            <person name="Guy L."/>
            <person name="Ettema T.J."/>
        </authorList>
    </citation>
    <scope>NUCLEOTIDE SEQUENCE</scope>
</reference>
<organism evidence="1">
    <name type="scientific">marine sediment metagenome</name>
    <dbReference type="NCBI Taxonomy" id="412755"/>
    <lineage>
        <taxon>unclassified sequences</taxon>
        <taxon>metagenomes</taxon>
        <taxon>ecological metagenomes</taxon>
    </lineage>
</organism>
<sequence>MANKGPIYKEKGIVANSELLAQLQVAVKELEVRMVADVQVFRGGHDAGWGVGKAQRGIAVDAVISIARVIKGLKGW</sequence>
<evidence type="ECO:0000313" key="1">
    <source>
        <dbReference type="EMBL" id="KKN98833.1"/>
    </source>
</evidence>
<name>A0A0F9Y2F6_9ZZZZ</name>
<comment type="caution">
    <text evidence="1">The sequence shown here is derived from an EMBL/GenBank/DDBJ whole genome shotgun (WGS) entry which is preliminary data.</text>
</comment>
<accession>A0A0F9Y2F6</accession>
<proteinExistence type="predicted"/>
<dbReference type="EMBL" id="LAZR01000049">
    <property type="protein sequence ID" value="KKN98833.1"/>
    <property type="molecule type" value="Genomic_DNA"/>
</dbReference>
<protein>
    <submittedName>
        <fullName evidence="1">Uncharacterized protein</fullName>
    </submittedName>
</protein>
<gene>
    <name evidence="1" type="ORF">LCGC14_0140740</name>
</gene>
<dbReference type="AlphaFoldDB" id="A0A0F9Y2F6"/>